<accession>A0AA90SKI7</accession>
<evidence type="ECO:0000313" key="3">
    <source>
        <dbReference type="EMBL" id="MDP0397298.1"/>
    </source>
</evidence>
<dbReference type="Gene3D" id="3.40.50.2300">
    <property type="match status" value="1"/>
</dbReference>
<evidence type="ECO:0000259" key="2">
    <source>
        <dbReference type="SMART" id="SM00226"/>
    </source>
</evidence>
<organism evidence="3 4">
    <name type="scientific">Tsukamurella strandjordii</name>
    <dbReference type="NCBI Taxonomy" id="147577"/>
    <lineage>
        <taxon>Bacteria</taxon>
        <taxon>Bacillati</taxon>
        <taxon>Actinomycetota</taxon>
        <taxon>Actinomycetes</taxon>
        <taxon>Mycobacteriales</taxon>
        <taxon>Tsukamurellaceae</taxon>
        <taxon>Tsukamurella</taxon>
    </lineage>
</organism>
<keyword evidence="4" id="KW-1185">Reference proteome</keyword>
<dbReference type="PANTHER" id="PTHR43428">
    <property type="entry name" value="ARSENATE REDUCTASE"/>
    <property type="match status" value="1"/>
</dbReference>
<dbReference type="GO" id="GO:0046685">
    <property type="term" value="P:response to arsenic-containing substance"/>
    <property type="evidence" value="ECO:0007669"/>
    <property type="project" value="UniProtKB-KW"/>
</dbReference>
<name>A0AA90SKI7_9ACTN</name>
<comment type="caution">
    <text evidence="3">The sequence shown here is derived from an EMBL/GenBank/DDBJ whole genome shotgun (WGS) entry which is preliminary data.</text>
</comment>
<dbReference type="SMART" id="SM00226">
    <property type="entry name" value="LMWPc"/>
    <property type="match status" value="1"/>
</dbReference>
<dbReference type="InterPro" id="IPR036196">
    <property type="entry name" value="Ptyr_pPase_sf"/>
</dbReference>
<protein>
    <submittedName>
        <fullName evidence="3">Low molecular weight phosphatase family protein</fullName>
    </submittedName>
</protein>
<dbReference type="SUPFAM" id="SSF52788">
    <property type="entry name" value="Phosphotyrosine protein phosphatases I"/>
    <property type="match status" value="1"/>
</dbReference>
<feature type="domain" description="Phosphotyrosine protein phosphatase I" evidence="2">
    <location>
        <begin position="13"/>
        <end position="141"/>
    </location>
</feature>
<keyword evidence="1" id="KW-0059">Arsenical resistance</keyword>
<dbReference type="InterPro" id="IPR023485">
    <property type="entry name" value="Ptyr_pPase"/>
</dbReference>
<evidence type="ECO:0000256" key="1">
    <source>
        <dbReference type="ARBA" id="ARBA00022849"/>
    </source>
</evidence>
<sequence length="146" mass="15596">MSGQRISAELDTPSVLFVCVKNGGKSQMAAALMRKAVGDAVVVHSAGTRPGETVNSLSADVMAEVGVDISRETPKPIDPDLLAHVDVVVTLGREAVVQPPAGVRLVNWDTVEPSERGIDGIERMRLVRDDIAARIEILAAELMWSK</sequence>
<dbReference type="Pfam" id="PF01451">
    <property type="entry name" value="LMWPc"/>
    <property type="match status" value="1"/>
</dbReference>
<proteinExistence type="predicted"/>
<dbReference type="Proteomes" id="UP001178281">
    <property type="component" value="Unassembled WGS sequence"/>
</dbReference>
<dbReference type="EMBL" id="JAUTIX010000002">
    <property type="protein sequence ID" value="MDP0397298.1"/>
    <property type="molecule type" value="Genomic_DNA"/>
</dbReference>
<gene>
    <name evidence="3" type="ORF">Q7X28_05105</name>
</gene>
<evidence type="ECO:0000313" key="4">
    <source>
        <dbReference type="Proteomes" id="UP001178281"/>
    </source>
</evidence>
<reference evidence="3" key="1">
    <citation type="submission" date="2023-08" db="EMBL/GenBank/DDBJ databases">
        <title>The draft genome of Tsukamurella strandjordii strain 050030.</title>
        <authorList>
            <person name="Zhao F."/>
            <person name="Feng Y."/>
            <person name="Zong Z."/>
        </authorList>
    </citation>
    <scope>NUCLEOTIDE SEQUENCE</scope>
    <source>
        <strain evidence="3">050030</strain>
    </source>
</reference>
<dbReference type="RefSeq" id="WP_305110532.1">
    <property type="nucleotide sequence ID" value="NZ_JAUTIX010000002.1"/>
</dbReference>
<dbReference type="PANTHER" id="PTHR43428:SF1">
    <property type="entry name" value="ARSENATE REDUCTASE"/>
    <property type="match status" value="1"/>
</dbReference>
<dbReference type="AlphaFoldDB" id="A0AA90SKI7"/>